<dbReference type="AlphaFoldDB" id="A0A0P6XVZ3"/>
<dbReference type="STRING" id="70996.SE18_26670"/>
<dbReference type="PANTHER" id="PTHR43649:SF29">
    <property type="entry name" value="OSMOPROTECTIVE COMPOUNDS-BINDING PROTEIN GGTB"/>
    <property type="match status" value="1"/>
</dbReference>
<dbReference type="InterPro" id="IPR050490">
    <property type="entry name" value="Bact_solute-bd_prot1"/>
</dbReference>
<proteinExistence type="inferred from homology"/>
<dbReference type="SUPFAM" id="SSF53850">
    <property type="entry name" value="Periplasmic binding protein-like II"/>
    <property type="match status" value="1"/>
</dbReference>
<dbReference type="PANTHER" id="PTHR43649">
    <property type="entry name" value="ARABINOSE-BINDING PROTEIN-RELATED"/>
    <property type="match status" value="1"/>
</dbReference>
<gene>
    <name evidence="4" type="ORF">SE18_26670</name>
</gene>
<evidence type="ECO:0000256" key="3">
    <source>
        <dbReference type="SAM" id="SignalP"/>
    </source>
</evidence>
<dbReference type="PROSITE" id="PS51257">
    <property type="entry name" value="PROKAR_LIPOPROTEIN"/>
    <property type="match status" value="1"/>
</dbReference>
<evidence type="ECO:0000256" key="1">
    <source>
        <dbReference type="ARBA" id="ARBA00008520"/>
    </source>
</evidence>
<dbReference type="Proteomes" id="UP000050277">
    <property type="component" value="Unassembled WGS sequence"/>
</dbReference>
<keyword evidence="2" id="KW-0813">Transport</keyword>
<dbReference type="Pfam" id="PF13416">
    <property type="entry name" value="SBP_bac_8"/>
    <property type="match status" value="1"/>
</dbReference>
<dbReference type="OrthoDB" id="9798191at2"/>
<keyword evidence="3" id="KW-0732">Signal</keyword>
<dbReference type="PATRIC" id="fig|70996.4.peg.1866"/>
<dbReference type="InterPro" id="IPR006059">
    <property type="entry name" value="SBP"/>
</dbReference>
<feature type="chain" id="PRO_5006133249" evidence="3">
    <location>
        <begin position="25"/>
        <end position="444"/>
    </location>
</feature>
<comment type="caution">
    <text evidence="4">The sequence shown here is derived from an EMBL/GenBank/DDBJ whole genome shotgun (WGS) entry which is preliminary data.</text>
</comment>
<accession>A0A0P6XVZ3</accession>
<evidence type="ECO:0000256" key="2">
    <source>
        <dbReference type="ARBA" id="ARBA00022448"/>
    </source>
</evidence>
<comment type="similarity">
    <text evidence="1">Belongs to the bacterial solute-binding protein 1 family.</text>
</comment>
<evidence type="ECO:0000313" key="5">
    <source>
        <dbReference type="Proteomes" id="UP000050277"/>
    </source>
</evidence>
<dbReference type="RefSeq" id="WP_054537510.1">
    <property type="nucleotide sequence ID" value="NZ_LGKP01000046.1"/>
</dbReference>
<dbReference type="EMBL" id="LGKP01000046">
    <property type="protein sequence ID" value="KPL79525.1"/>
    <property type="molecule type" value="Genomic_DNA"/>
</dbReference>
<name>A0A0P6XVZ3_9CHLR</name>
<reference evidence="4 5" key="1">
    <citation type="submission" date="2015-07" db="EMBL/GenBank/DDBJ databases">
        <title>Whole genome sequence of Herpetosiphon geysericola DSM 7119.</title>
        <authorList>
            <person name="Hemp J."/>
            <person name="Ward L.M."/>
            <person name="Pace L.A."/>
            <person name="Fischer W.W."/>
        </authorList>
    </citation>
    <scope>NUCLEOTIDE SEQUENCE [LARGE SCALE GENOMIC DNA]</scope>
    <source>
        <strain evidence="4 5">DSM 7119</strain>
    </source>
</reference>
<protein>
    <submittedName>
        <fullName evidence="4">Sugar ABC transporter substrate-binding protein</fullName>
    </submittedName>
</protein>
<feature type="signal peptide" evidence="3">
    <location>
        <begin position="1"/>
        <end position="24"/>
    </location>
</feature>
<organism evidence="4 5">
    <name type="scientific">Herpetosiphon geysericola</name>
    <dbReference type="NCBI Taxonomy" id="70996"/>
    <lineage>
        <taxon>Bacteria</taxon>
        <taxon>Bacillati</taxon>
        <taxon>Chloroflexota</taxon>
        <taxon>Chloroflexia</taxon>
        <taxon>Herpetosiphonales</taxon>
        <taxon>Herpetosiphonaceae</taxon>
        <taxon>Herpetosiphon</taxon>
    </lineage>
</organism>
<sequence>MSTSKSTFRLSFMLLLVLLTSILAACGSDSATTAPSGSTTTSNEPRTIKLWHYEGANSAMGIAWAESIKQFQAAHPGVTIQFEEKGFEQIRQTAGMVLNSNETPDILEYNKGNATAGLLSTQGLLTDLSAVATQRGWDTLLSSSLQTTARYDDKGVMGSGKWFGVPNYAEYVMVYYNKDMFAKANLQVPTTFAEFEAVMDAFVQQGITPLSVGGAEYPAQQIFYELVLSKANREFVNAFQLYQGDVDFRGPEFTYGAEKMAEWVSKGYISKDATGIKAEDMGVAFTNGTFPIMISGSWWYGRFSDEIKGFEWGTFLFPGNKLHPGSSGNIWAVPTNAQNKELVYDFIDITMSQDIQTLLGNSGGVPVNADVSKITNEKNKELIQNFDAISKADGLAFYPDWPAPGYYDVLVANVQELIDGTKTPSEMLDAIAIPYQEHRATLGK</sequence>
<evidence type="ECO:0000313" key="4">
    <source>
        <dbReference type="EMBL" id="KPL79525.1"/>
    </source>
</evidence>
<keyword evidence="5" id="KW-1185">Reference proteome</keyword>
<dbReference type="Gene3D" id="3.40.190.10">
    <property type="entry name" value="Periplasmic binding protein-like II"/>
    <property type="match status" value="1"/>
</dbReference>